<dbReference type="EC" id="3.4.19.12" evidence="3"/>
<dbReference type="SUPFAM" id="SSF54001">
    <property type="entry name" value="Cysteine proteinases"/>
    <property type="match status" value="1"/>
</dbReference>
<dbReference type="PROSITE" id="PS00972">
    <property type="entry name" value="USP_1"/>
    <property type="match status" value="1"/>
</dbReference>
<dbReference type="GO" id="GO:0016579">
    <property type="term" value="P:protein deubiquitination"/>
    <property type="evidence" value="ECO:0007669"/>
    <property type="project" value="InterPro"/>
</dbReference>
<feature type="region of interest" description="Disordered" evidence="1">
    <location>
        <begin position="766"/>
        <end position="821"/>
    </location>
</feature>
<sequence>MAASLLYGDKICEAAGEVKWSNVERFILDYHSGSLALYKLSNSYYLHGITADKRVKFLLKPDKFQVLSRESKLTLSLTTDLNKGSVSIHLREAAPDQLRWFLDSLNSVKAYHASFRGKLLSSNNNIQNIENQPCNKSNSNVLSPRVTKQESPLRGNSPSQNTQKPTPSKIQSNHHAKQMNQPSSNSQNKKTQSKKTPLAKKTPLVDQTFARDNLSNTYSGNTNSGNAYSGNTYNSGNTYDSNTYSSRKSASSFYGPRNSGWSPSPNDWRPKKTWGPGPGLMPPPRPGTQTSRLASQISFRSREKNPFEKEVALTGFSNLGNTCYMNAILQSLLGVPSFVQDLSNKALLDNVHPQCLYRCLHNVLSCKRKSGNHQELRNCLRKLKQTISEAATRFSGYHQHDAHEFLCQVFDQLKDDVSTCDSPSDAFKDTSKENNKVMWRLSSKRGDLPCLFLDIPVLCNSSGISPSGAVNMQTLIEKHFEDEELEYTCSKCESKEAVISHGFSRLPRVLILHLKRYGYDNLTEGQAKKQDKVNIERFIDLRMLCSSKSKAPLAFQQKSTLKLSPVKSSRKPQKRHFISEDDDDDDSNEFQPSPPVRRKLVHSFSDTNATATSTSKDSLPNTKTNSEDEVEIIGASEHKKTVDCSKLGREDQHSNSTVKTNNKISTEFDVNKNVNLEHTSGSDQPVWEGTEEEQMEWALAESARSAEKESRAKLKEQEVTKSETEFAEKSTAPSDDAMSNFEDEDFNLMSEVSDEDLVNVAQESESNGACGLKGGGPITTSRTQNCSDDLDVSGINDSGSNKSCSDDSGVEKSNGNASLIKPSPIMCVKRANGSLARKRKPLRNNVNSSSTPTLAKFDGDLFEDSIKENKVAANSVTLDDSPKSSWRSNTFRDEDMEKAINMSLHDQKTLTDEDEDFNRALQLSLQELEGNGSATDQAVSPITVEAENLTDFAFQDEEGGLSTHSYRLISVVSHLGTRSTSGHYISDVYDCKTQQWTSYDDSTATQVSEHGVRYRRQHTGYIFFYLYKQCVDAIENASPCKENSQR</sequence>
<dbReference type="PROSITE" id="PS50330">
    <property type="entry name" value="UIM"/>
    <property type="match status" value="2"/>
</dbReference>
<evidence type="ECO:0000256" key="1">
    <source>
        <dbReference type="SAM" id="MobiDB-lite"/>
    </source>
</evidence>
<dbReference type="PROSITE" id="PS00973">
    <property type="entry name" value="USP_2"/>
    <property type="match status" value="1"/>
</dbReference>
<feature type="compositionally biased region" description="Polar residues" evidence="1">
    <location>
        <begin position="227"/>
        <end position="252"/>
    </location>
</feature>
<feature type="region of interest" description="Disordered" evidence="1">
    <location>
        <begin position="708"/>
        <end position="740"/>
    </location>
</feature>
<dbReference type="PANTHER" id="PTHR24006">
    <property type="entry name" value="UBIQUITIN CARBOXYL-TERMINAL HYDROLASE"/>
    <property type="match status" value="1"/>
</dbReference>
<keyword evidence="4" id="KW-1185">Reference proteome</keyword>
<dbReference type="PANTHER" id="PTHR24006:SF915">
    <property type="entry name" value="UBIQUITIN CARBOXYL-TERMINAL HYDROLASE-RELATED"/>
    <property type="match status" value="1"/>
</dbReference>
<dbReference type="InterPro" id="IPR050164">
    <property type="entry name" value="Peptidase_C19"/>
</dbReference>
<evidence type="ECO:0000313" key="4">
    <source>
        <dbReference type="Proteomes" id="UP001163046"/>
    </source>
</evidence>
<evidence type="ECO:0000259" key="2">
    <source>
        <dbReference type="PROSITE" id="PS50235"/>
    </source>
</evidence>
<dbReference type="OrthoDB" id="289038at2759"/>
<feature type="compositionally biased region" description="Polar residues" evidence="1">
    <location>
        <begin position="604"/>
        <end position="624"/>
    </location>
</feature>
<comment type="caution">
    <text evidence="3">The sequence shown here is derived from an EMBL/GenBank/DDBJ whole genome shotgun (WGS) entry which is preliminary data.</text>
</comment>
<feature type="compositionally biased region" description="Polar residues" evidence="1">
    <location>
        <begin position="778"/>
        <end position="787"/>
    </location>
</feature>
<dbReference type="Proteomes" id="UP001163046">
    <property type="component" value="Unassembled WGS sequence"/>
</dbReference>
<feature type="compositionally biased region" description="Polar residues" evidence="1">
    <location>
        <begin position="154"/>
        <end position="171"/>
    </location>
</feature>
<dbReference type="GO" id="GO:0000082">
    <property type="term" value="P:G1/S transition of mitotic cell cycle"/>
    <property type="evidence" value="ECO:0007669"/>
    <property type="project" value="TreeGrafter"/>
</dbReference>
<keyword evidence="3" id="KW-0378">Hydrolase</keyword>
<reference evidence="3" key="1">
    <citation type="submission" date="2023-01" db="EMBL/GenBank/DDBJ databases">
        <title>Genome assembly of the deep-sea coral Lophelia pertusa.</title>
        <authorList>
            <person name="Herrera S."/>
            <person name="Cordes E."/>
        </authorList>
    </citation>
    <scope>NUCLEOTIDE SEQUENCE</scope>
    <source>
        <strain evidence="3">USNM1676648</strain>
        <tissue evidence="3">Polyp</tissue>
    </source>
</reference>
<organism evidence="3 4">
    <name type="scientific">Desmophyllum pertusum</name>
    <dbReference type="NCBI Taxonomy" id="174260"/>
    <lineage>
        <taxon>Eukaryota</taxon>
        <taxon>Metazoa</taxon>
        <taxon>Cnidaria</taxon>
        <taxon>Anthozoa</taxon>
        <taxon>Hexacorallia</taxon>
        <taxon>Scleractinia</taxon>
        <taxon>Caryophylliina</taxon>
        <taxon>Caryophylliidae</taxon>
        <taxon>Desmophyllum</taxon>
    </lineage>
</organism>
<dbReference type="PROSITE" id="PS50235">
    <property type="entry name" value="USP_3"/>
    <property type="match status" value="1"/>
</dbReference>
<proteinExistence type="predicted"/>
<dbReference type="SMART" id="SM00726">
    <property type="entry name" value="UIM"/>
    <property type="match status" value="3"/>
</dbReference>
<dbReference type="EMBL" id="MU825403">
    <property type="protein sequence ID" value="KAJ7392054.1"/>
    <property type="molecule type" value="Genomic_DNA"/>
</dbReference>
<accession>A0A9X0DBK4</accession>
<name>A0A9X0DBK4_9CNID</name>
<dbReference type="Gene3D" id="3.90.70.10">
    <property type="entry name" value="Cysteine proteinases"/>
    <property type="match status" value="3"/>
</dbReference>
<protein>
    <submittedName>
        <fullName evidence="3">Ubiquitin carboxyl-terminal hydrolase 37</fullName>
        <ecNumber evidence="3">3.4.19.12</ecNumber>
    </submittedName>
</protein>
<dbReference type="AlphaFoldDB" id="A0A9X0DBK4"/>
<dbReference type="GO" id="GO:0005634">
    <property type="term" value="C:nucleus"/>
    <property type="evidence" value="ECO:0007669"/>
    <property type="project" value="TreeGrafter"/>
</dbReference>
<dbReference type="InterPro" id="IPR001394">
    <property type="entry name" value="Peptidase_C19_UCH"/>
</dbReference>
<dbReference type="CDD" id="cd02257">
    <property type="entry name" value="Peptidase_C19"/>
    <property type="match status" value="2"/>
</dbReference>
<dbReference type="GO" id="GO:0005829">
    <property type="term" value="C:cytosol"/>
    <property type="evidence" value="ECO:0007669"/>
    <property type="project" value="TreeGrafter"/>
</dbReference>
<gene>
    <name evidence="3" type="primary">USP37</name>
    <name evidence="3" type="ORF">OS493_014999</name>
</gene>
<dbReference type="InterPro" id="IPR018200">
    <property type="entry name" value="USP_CS"/>
</dbReference>
<feature type="compositionally biased region" description="Basic and acidic residues" evidence="1">
    <location>
        <begin position="708"/>
        <end position="728"/>
    </location>
</feature>
<dbReference type="GO" id="GO:0004843">
    <property type="term" value="F:cysteine-type deubiquitinase activity"/>
    <property type="evidence" value="ECO:0007669"/>
    <property type="project" value="UniProtKB-EC"/>
</dbReference>
<feature type="compositionally biased region" description="Low complexity" evidence="1">
    <location>
        <begin position="213"/>
        <end position="226"/>
    </location>
</feature>
<feature type="domain" description="USP" evidence="2">
    <location>
        <begin position="314"/>
        <end position="1028"/>
    </location>
</feature>
<dbReference type="InterPro" id="IPR003903">
    <property type="entry name" value="UIM_dom"/>
</dbReference>
<feature type="region of interest" description="Disordered" evidence="1">
    <location>
        <begin position="562"/>
        <end position="629"/>
    </location>
</feature>
<feature type="region of interest" description="Disordered" evidence="1">
    <location>
        <begin position="130"/>
        <end position="293"/>
    </location>
</feature>
<dbReference type="Pfam" id="PF02809">
    <property type="entry name" value="UIM"/>
    <property type="match status" value="3"/>
</dbReference>
<dbReference type="Pfam" id="PF00443">
    <property type="entry name" value="UCH"/>
    <property type="match status" value="1"/>
</dbReference>
<dbReference type="InterPro" id="IPR038765">
    <property type="entry name" value="Papain-like_cys_pep_sf"/>
</dbReference>
<dbReference type="InterPro" id="IPR028889">
    <property type="entry name" value="USP"/>
</dbReference>
<evidence type="ECO:0000313" key="3">
    <source>
        <dbReference type="EMBL" id="KAJ7392054.1"/>
    </source>
</evidence>
<feature type="compositionally biased region" description="Low complexity" evidence="1">
    <location>
        <begin position="180"/>
        <end position="196"/>
    </location>
</feature>
<feature type="compositionally biased region" description="Polar residues" evidence="1">
    <location>
        <begin position="133"/>
        <end position="142"/>
    </location>
</feature>